<evidence type="ECO:0000313" key="7">
    <source>
        <dbReference type="Proteomes" id="UP001256547"/>
    </source>
</evidence>
<accession>A0AAP5KN74</accession>
<sequence length="457" mass="53244">MFTKEIAGQLKLLMLLEQRDDWCSGAELAQASGLNVNTVQKYLDHLQKIIQNFSDVSLEKHRNYGALLNRKSDFPLQRLFSAVIRQSILAPFFEDLLLLGEVDIRIFCEEHFISTSTLRRNIHKLEKNLAPLGLWLTKGTMIRIIGPEHQIRYLFFQYLWTIYRGIKELPWEVEEQMFYPIEQLAALFDFEFTNVQRSQLGVLLFIFECRIKVEPTYESSVRPAYEAPSLFSHWQQDDWGMLLFFLNLFPLFFELSENKTLVIIPPAVQKKAVEQSTIWLKLFEETFAVSIEKKKKVADQLNHLFLFNHYLLEVHALTGIFPIVDEIRLKKTAPQYMADFSFFSKKLFAEISPRNPKITEVFSLLLANTIVSYLTYRPIVKVHILSDLGDAFEAMQKEALIAGLSNDYRIKFVQTEEAADLTISNLPTHYAKSVQVRSTIDARDLRMIRQVLKKRNS</sequence>
<dbReference type="EMBL" id="JARPYR010000001">
    <property type="protein sequence ID" value="MDT2595465.1"/>
    <property type="molecule type" value="Genomic_DNA"/>
</dbReference>
<dbReference type="Pfam" id="PF05043">
    <property type="entry name" value="Mga"/>
    <property type="match status" value="1"/>
</dbReference>
<gene>
    <name evidence="5" type="ORF">P7D36_00255</name>
    <name evidence="4" type="ORF">P7D39_00255</name>
</gene>
<protein>
    <submittedName>
        <fullName evidence="5">Helix-turn-helix domain-containing protein</fullName>
    </submittedName>
</protein>
<dbReference type="Proteomes" id="UP001245561">
    <property type="component" value="Unassembled WGS sequence"/>
</dbReference>
<organism evidence="5 6">
    <name type="scientific">Enterococcus dongliensis</name>
    <dbReference type="NCBI Taxonomy" id="2559925"/>
    <lineage>
        <taxon>Bacteria</taxon>
        <taxon>Bacillati</taxon>
        <taxon>Bacillota</taxon>
        <taxon>Bacilli</taxon>
        <taxon>Lactobacillales</taxon>
        <taxon>Enterococcaceae</taxon>
        <taxon>Enterococcus</taxon>
    </lineage>
</organism>
<evidence type="ECO:0000313" key="4">
    <source>
        <dbReference type="EMBL" id="MDT2595465.1"/>
    </source>
</evidence>
<reference evidence="5 7" key="1">
    <citation type="submission" date="2023-03" db="EMBL/GenBank/DDBJ databases">
        <authorList>
            <person name="Shen W."/>
            <person name="Cai J."/>
        </authorList>
    </citation>
    <scope>NUCLEOTIDE SEQUENCE</scope>
    <source>
        <strain evidence="5">P55-2</strain>
        <strain evidence="4 7">P72-2</strain>
    </source>
</reference>
<keyword evidence="7" id="KW-1185">Reference proteome</keyword>
<comment type="caution">
    <text evidence="5">The sequence shown here is derived from an EMBL/GenBank/DDBJ whole genome shotgun (WGS) entry which is preliminary data.</text>
</comment>
<keyword evidence="1" id="KW-0805">Transcription regulation</keyword>
<name>A0AAP5KN74_9ENTE</name>
<proteinExistence type="predicted"/>
<dbReference type="PANTHER" id="PTHR30185">
    <property type="entry name" value="CRYPTIC BETA-GLUCOSIDE BGL OPERON ANTITERMINATOR"/>
    <property type="match status" value="1"/>
</dbReference>
<evidence type="ECO:0000256" key="2">
    <source>
        <dbReference type="ARBA" id="ARBA00023163"/>
    </source>
</evidence>
<dbReference type="InterPro" id="IPR036388">
    <property type="entry name" value="WH-like_DNA-bd_sf"/>
</dbReference>
<feature type="domain" description="Mga helix-turn-helix" evidence="3">
    <location>
        <begin position="75"/>
        <end position="158"/>
    </location>
</feature>
<evidence type="ECO:0000313" key="5">
    <source>
        <dbReference type="EMBL" id="MDT2635944.1"/>
    </source>
</evidence>
<dbReference type="AlphaFoldDB" id="A0AAP5KN74"/>
<dbReference type="EMBL" id="JARPYT010000001">
    <property type="protein sequence ID" value="MDT2635944.1"/>
    <property type="molecule type" value="Genomic_DNA"/>
</dbReference>
<dbReference type="PANTHER" id="PTHR30185:SF13">
    <property type="entry name" value="LICABCH OPERON REGULATOR-RELATED"/>
    <property type="match status" value="1"/>
</dbReference>
<keyword evidence="2" id="KW-0804">Transcription</keyword>
<dbReference type="InterPro" id="IPR050661">
    <property type="entry name" value="BglG_antiterminators"/>
</dbReference>
<dbReference type="InterPro" id="IPR007737">
    <property type="entry name" value="Mga_HTH"/>
</dbReference>
<dbReference type="RefSeq" id="WP_137602913.1">
    <property type="nucleotide sequence ID" value="NZ_JARPYR010000001.1"/>
</dbReference>
<dbReference type="Proteomes" id="UP001256547">
    <property type="component" value="Unassembled WGS sequence"/>
</dbReference>
<evidence type="ECO:0000259" key="3">
    <source>
        <dbReference type="Pfam" id="PF05043"/>
    </source>
</evidence>
<evidence type="ECO:0000313" key="6">
    <source>
        <dbReference type="Proteomes" id="UP001245561"/>
    </source>
</evidence>
<evidence type="ECO:0000256" key="1">
    <source>
        <dbReference type="ARBA" id="ARBA00023015"/>
    </source>
</evidence>
<dbReference type="Gene3D" id="1.10.10.10">
    <property type="entry name" value="Winged helix-like DNA-binding domain superfamily/Winged helix DNA-binding domain"/>
    <property type="match status" value="2"/>
</dbReference>